<accession>G0J1N6</accession>
<feature type="modified residue" description="N6-(pyridoxal phosphate)lysine" evidence="4">
    <location>
        <position position="617"/>
    </location>
</feature>
<reference evidence="7" key="1">
    <citation type="submission" date="2011-07" db="EMBL/GenBank/DDBJ databases">
        <title>The complete genome of Cyclobacterium marinum DSM 745.</title>
        <authorList>
            <person name="Lucas S."/>
            <person name="Han J."/>
            <person name="Lapidus A."/>
            <person name="Bruce D."/>
            <person name="Goodwin L."/>
            <person name="Pitluck S."/>
            <person name="Peters L."/>
            <person name="Kyrpides N."/>
            <person name="Mavromatis K."/>
            <person name="Ivanova N."/>
            <person name="Ovchinnikova G."/>
            <person name="Chertkov O."/>
            <person name="Detter J.C."/>
            <person name="Tapia R."/>
            <person name="Han C."/>
            <person name="Land M."/>
            <person name="Hauser L."/>
            <person name="Markowitz V."/>
            <person name="Cheng J.-F."/>
            <person name="Hugenholtz P."/>
            <person name="Woyke T."/>
            <person name="Wu D."/>
            <person name="Tindall B."/>
            <person name="Schuetze A."/>
            <person name="Brambilla E."/>
            <person name="Klenk H.-P."/>
            <person name="Eisen J.A."/>
        </authorList>
    </citation>
    <scope>NUCLEOTIDE SEQUENCE [LARGE SCALE GENOMIC DNA]</scope>
    <source>
        <strain evidence="7">ATCC 25205 / DSM 745 / LMG 13164 / NCIMB 1802</strain>
    </source>
</reference>
<dbReference type="SUPFAM" id="SSF53756">
    <property type="entry name" value="UDP-Glycosyltransferase/glycogen phosphorylase"/>
    <property type="match status" value="1"/>
</dbReference>
<evidence type="ECO:0000256" key="3">
    <source>
        <dbReference type="ARBA" id="ARBA00022533"/>
    </source>
</evidence>
<organism evidence="6 7">
    <name type="scientific">Cyclobacterium marinum (strain ATCC 25205 / DSM 745 / LMG 13164 / NCIMB 1802)</name>
    <name type="common">Flectobacillus marinus</name>
    <dbReference type="NCBI Taxonomy" id="880070"/>
    <lineage>
        <taxon>Bacteria</taxon>
        <taxon>Pseudomonadati</taxon>
        <taxon>Bacteroidota</taxon>
        <taxon>Cytophagia</taxon>
        <taxon>Cytophagales</taxon>
        <taxon>Cyclobacteriaceae</taxon>
        <taxon>Cyclobacterium</taxon>
    </lineage>
</organism>
<proteinExistence type="inferred from homology"/>
<dbReference type="HOGENOM" id="CLU_015112_0_0_10"/>
<dbReference type="Pfam" id="PF11897">
    <property type="entry name" value="DUF3417"/>
    <property type="match status" value="1"/>
</dbReference>
<dbReference type="GO" id="GO:0005975">
    <property type="term" value="P:carbohydrate metabolic process"/>
    <property type="evidence" value="ECO:0007669"/>
    <property type="project" value="InterPro"/>
</dbReference>
<protein>
    <submittedName>
        <fullName evidence="6">Alpha-glucan phosphorylase</fullName>
    </submittedName>
</protein>
<keyword evidence="7" id="KW-1185">Reference proteome</keyword>
<dbReference type="InterPro" id="IPR024517">
    <property type="entry name" value="Glycogen_phosphorylase_DUF3417"/>
</dbReference>
<comment type="similarity">
    <text evidence="2">Belongs to the glycogen phosphorylase family.</text>
</comment>
<dbReference type="GO" id="GO:0030170">
    <property type="term" value="F:pyridoxal phosphate binding"/>
    <property type="evidence" value="ECO:0007669"/>
    <property type="project" value="InterPro"/>
</dbReference>
<evidence type="ECO:0000256" key="2">
    <source>
        <dbReference type="ARBA" id="ARBA00006047"/>
    </source>
</evidence>
<dbReference type="PANTHER" id="PTHR42655">
    <property type="entry name" value="GLYCOGEN PHOSPHORYLASE"/>
    <property type="match status" value="1"/>
</dbReference>
<feature type="domain" description="DUF3417" evidence="5">
    <location>
        <begin position="28"/>
        <end position="131"/>
    </location>
</feature>
<name>G0J1N6_CYCMS</name>
<dbReference type="Pfam" id="PF00343">
    <property type="entry name" value="Phosphorylase"/>
    <property type="match status" value="1"/>
</dbReference>
<dbReference type="InterPro" id="IPR000811">
    <property type="entry name" value="Glyco_trans_35"/>
</dbReference>
<dbReference type="Proteomes" id="UP000001635">
    <property type="component" value="Chromosome"/>
</dbReference>
<evidence type="ECO:0000259" key="5">
    <source>
        <dbReference type="Pfam" id="PF11897"/>
    </source>
</evidence>
<dbReference type="PANTHER" id="PTHR42655:SF1">
    <property type="entry name" value="GLYCOGEN PHOSPHORYLASE"/>
    <property type="match status" value="1"/>
</dbReference>
<dbReference type="InterPro" id="IPR011834">
    <property type="entry name" value="Agluc_phsphrylas"/>
</dbReference>
<evidence type="ECO:0000256" key="4">
    <source>
        <dbReference type="PIRSR" id="PIRSR000460-1"/>
    </source>
</evidence>
<keyword evidence="4" id="KW-0663">Pyridoxal phosphate</keyword>
<dbReference type="KEGG" id="cmr:Cycma_4557"/>
<dbReference type="eggNOG" id="COG0058">
    <property type="taxonomic scope" value="Bacteria"/>
</dbReference>
<dbReference type="GO" id="GO:0008184">
    <property type="term" value="F:glycogen phosphorylase activity"/>
    <property type="evidence" value="ECO:0007669"/>
    <property type="project" value="InterPro"/>
</dbReference>
<dbReference type="PIRSF" id="PIRSF000460">
    <property type="entry name" value="Pprylas_GlgP"/>
    <property type="match status" value="1"/>
</dbReference>
<dbReference type="Gene3D" id="3.40.50.2000">
    <property type="entry name" value="Glycogen Phosphorylase B"/>
    <property type="match status" value="2"/>
</dbReference>
<dbReference type="STRING" id="880070.Cycma_4557"/>
<dbReference type="EMBL" id="CP002955">
    <property type="protein sequence ID" value="AEL28245.1"/>
    <property type="molecule type" value="Genomic_DNA"/>
</dbReference>
<dbReference type="InterPro" id="IPR052182">
    <property type="entry name" value="Glycogen/Maltodextrin_Phosph"/>
</dbReference>
<sequence>MKNNRKMKEQKINANQLYGLMHTDIEGIDGLIELALNIRWSWNHASDELWRQLDSELWEFTRNPWVILQMISRDRLEGHLADPAFRIKLDGLLKKNDQAISMPSWFQHNHPKAALTTIAYFSMEYMLNEALPIYAGGLGNVAGDQLKSASDLGVPVVAVGILYAKGYFRQEIDKYGTQNALFPYNDPGQLPVTPLRLPNGEWLRIKVSMPGHPVWLRAWQVQVGRSKLYLLDSNDAANLPTHRGITDELYGGGTDLRIKQEIILGVGGYKLLRALDIMPEVCHLNEGHAAFLVLERANDFMKENGTSFAEALAVTRAGNLFTTHTAVAAGFDHFSPSSMEYHLGTYAKEQLGLDFNELMALGRANTNNHSESFNMAYLAIRGSGAVNGVSQLHGEVSRNLFNNLFPRWPVAEVPVGHVTNGVHMPCWDSKYADEIWTESCGKDRWRGELDDHSAHISKLSDEKLWEFRDRSRNRLVDFIRGRFERQALVSGLPAEVVEIANQVFDPGTLTLGFARRFVPYKRPDLLLYDPERLVRILTHPEHPVQLVLAGKAPPFDEAGKGLIRKWVRFIQQHNLYKHVLFLSDYDMMLAENLVQGVDVWLNTPRRPWEASGTSGMKVLVNGGLNLSELDGWWAEAYTPEVGWALGDGQEHGNDPAWDAQEAATLYEILEQQVVPEFYARNKKGVSEIWVGRMRKSMATLTPRFSANRTVREYTEDYYLPAAINYKKSAARKGAKGKRIVSAGHELKNKWDAIKFDQVEIESVRQKHHLKVPIWLNGINPKHIQVELFAEGINGETSENLKMKFDWIGEDGAHNFYVQVNSSRPIDHYTVRIVPSYEGVSVPLEDNLIVWQR</sequence>
<evidence type="ECO:0000313" key="6">
    <source>
        <dbReference type="EMBL" id="AEL28245.1"/>
    </source>
</evidence>
<dbReference type="NCBIfam" id="TIGR02094">
    <property type="entry name" value="more_P_ylases"/>
    <property type="match status" value="1"/>
</dbReference>
<keyword evidence="3" id="KW-0021">Allosteric enzyme</keyword>
<evidence type="ECO:0000256" key="1">
    <source>
        <dbReference type="ARBA" id="ARBA00001275"/>
    </source>
</evidence>
<dbReference type="AlphaFoldDB" id="G0J1N6"/>
<gene>
    <name evidence="6" type="ordered locus">Cycma_4557</name>
</gene>
<comment type="catalytic activity">
    <reaction evidence="1">
        <text>[(1-&gt;4)-alpha-D-glucosyl](n) + phosphate = [(1-&gt;4)-alpha-D-glucosyl](n-1) + alpha-D-glucose 1-phosphate</text>
        <dbReference type="Rhea" id="RHEA:41732"/>
        <dbReference type="Rhea" id="RHEA-COMP:9584"/>
        <dbReference type="Rhea" id="RHEA-COMP:9586"/>
        <dbReference type="ChEBI" id="CHEBI:15444"/>
        <dbReference type="ChEBI" id="CHEBI:43474"/>
        <dbReference type="ChEBI" id="CHEBI:58601"/>
        <dbReference type="EC" id="2.4.1.1"/>
    </reaction>
</comment>
<evidence type="ECO:0000313" key="7">
    <source>
        <dbReference type="Proteomes" id="UP000001635"/>
    </source>
</evidence>